<reference evidence="2 3" key="1">
    <citation type="journal article" date="2013" name="MBio">
        <title>Genome sequencing of the plant pathogen Taphrina deformans, the causal agent of peach leaf curl.</title>
        <authorList>
            <person name="Cisse O.H."/>
            <person name="Almeida J.M.G.C.F."/>
            <person name="Fonseca A."/>
            <person name="Kumar A.A."/>
            <person name="Salojaervi J."/>
            <person name="Overmyer K."/>
            <person name="Hauser P.M."/>
            <person name="Pagni M."/>
        </authorList>
    </citation>
    <scope>NUCLEOTIDE SEQUENCE [LARGE SCALE GENOMIC DNA]</scope>
    <source>
        <strain evidence="3">PYCC 5710 / ATCC 11124 / CBS 356.35 / IMI 108563 / JCM 9778 / NBRC 8474</strain>
    </source>
</reference>
<evidence type="ECO:0000313" key="2">
    <source>
        <dbReference type="EMBL" id="CCG84699.1"/>
    </source>
</evidence>
<feature type="compositionally biased region" description="Polar residues" evidence="1">
    <location>
        <begin position="48"/>
        <end position="67"/>
    </location>
</feature>
<evidence type="ECO:0000256" key="1">
    <source>
        <dbReference type="SAM" id="MobiDB-lite"/>
    </source>
</evidence>
<proteinExistence type="predicted"/>
<protein>
    <submittedName>
        <fullName evidence="2">Uncharacterized protein</fullName>
    </submittedName>
</protein>
<dbReference type="PROSITE" id="PS51257">
    <property type="entry name" value="PROKAR_LIPOPROTEIN"/>
    <property type="match status" value="1"/>
</dbReference>
<feature type="compositionally biased region" description="Basic residues" evidence="1">
    <location>
        <begin position="31"/>
        <end position="43"/>
    </location>
</feature>
<feature type="region of interest" description="Disordered" evidence="1">
    <location>
        <begin position="153"/>
        <end position="183"/>
    </location>
</feature>
<dbReference type="AlphaFoldDB" id="R4XN78"/>
<keyword evidence="3" id="KW-1185">Reference proteome</keyword>
<dbReference type="VEuPathDB" id="FungiDB:TAPDE_005210"/>
<evidence type="ECO:0000313" key="3">
    <source>
        <dbReference type="Proteomes" id="UP000013776"/>
    </source>
</evidence>
<sequence length="231" mass="25795">MDRRTALSPKKLRSSNILPSTTSSCPTSPTKKPRSSPSPKKKLLGLATPSTLVKSPSLTRSDTVQRTTRSDLRTHSPTKISPYKVFTDDTVYATNPNSQIASNHELVLSPPKQRQISPSPRKRVPNDLSKRPIFGQLQETTRSQRIMATDPFSLPQHSFLTPPRPRLSKLSQAQEEDRLTKSASPVLSRSCLNPLGGFAIYVDESEYFSICDTSFELGRDVNKENLWRTVC</sequence>
<feature type="region of interest" description="Disordered" evidence="1">
    <location>
        <begin position="1"/>
        <end position="80"/>
    </location>
</feature>
<feature type="compositionally biased region" description="Low complexity" evidence="1">
    <location>
        <begin position="19"/>
        <end position="30"/>
    </location>
</feature>
<organism evidence="2 3">
    <name type="scientific">Taphrina deformans (strain PYCC 5710 / ATCC 11124 / CBS 356.35 / IMI 108563 / JCM 9778 / NBRC 8474)</name>
    <name type="common">Peach leaf curl fungus</name>
    <name type="synonym">Lalaria deformans</name>
    <dbReference type="NCBI Taxonomy" id="1097556"/>
    <lineage>
        <taxon>Eukaryota</taxon>
        <taxon>Fungi</taxon>
        <taxon>Dikarya</taxon>
        <taxon>Ascomycota</taxon>
        <taxon>Taphrinomycotina</taxon>
        <taxon>Taphrinomycetes</taxon>
        <taxon>Taphrinales</taxon>
        <taxon>Taphrinaceae</taxon>
        <taxon>Taphrina</taxon>
    </lineage>
</organism>
<name>R4XN78_TAPDE</name>
<accession>R4XN78</accession>
<gene>
    <name evidence="2" type="ORF">TAPDE_005210</name>
</gene>
<comment type="caution">
    <text evidence="2">The sequence shown here is derived from an EMBL/GenBank/DDBJ whole genome shotgun (WGS) entry which is preliminary data.</text>
</comment>
<feature type="region of interest" description="Disordered" evidence="1">
    <location>
        <begin position="102"/>
        <end position="128"/>
    </location>
</feature>
<dbReference type="Proteomes" id="UP000013776">
    <property type="component" value="Unassembled WGS sequence"/>
</dbReference>
<dbReference type="EMBL" id="CAHR02000289">
    <property type="protein sequence ID" value="CCG84699.1"/>
    <property type="molecule type" value="Genomic_DNA"/>
</dbReference>